<dbReference type="HAMAP" id="MF_03053">
    <property type="entry name" value="CTU1"/>
    <property type="match status" value="1"/>
</dbReference>
<dbReference type="PANTHER" id="PTHR11807:SF12">
    <property type="entry name" value="CYTOPLASMIC TRNA 2-THIOLATION PROTEIN 1"/>
    <property type="match status" value="1"/>
</dbReference>
<dbReference type="InterPro" id="IPR000541">
    <property type="entry name" value="Ncs6/Tuc1/Ctu1"/>
</dbReference>
<evidence type="ECO:0000256" key="5">
    <source>
        <dbReference type="ARBA" id="ARBA00022884"/>
    </source>
</evidence>
<sequence>MPACSANCGKNAILKRPKTGDALCKECFFEAFENEIHFTITRAKLFTPGSTVAVAASGGKDSTVLAYVLKLLNEKYGYNLKLVLLSIDEGITGYRDDSLETVKQNRDDYEMPLKIMSYKDLYGWTMDEIVAEVGRKNNCTFCGVFRRQALDRGAMLLKVNYLATGHNADDIAETVLMNILRGDLARLNRCTSIITDSGDGIPRVKPLKYTYEKEIVMYAYFRKLVYFSTECIFAPNAYRGHARVLLKDLEKVDPAVIMNIIQSGESLCVNETANMPTLMTCERCGYGSSQKICKACTLLEGLNRGLPRLGIGKSSKVKKLIEQDDLKRSAAGCCKSKNKSDCGNCACNKNEIKRDLSKAVEELKI</sequence>
<evidence type="ECO:0000256" key="4">
    <source>
        <dbReference type="ARBA" id="ARBA00022694"/>
    </source>
</evidence>
<comment type="pathway">
    <text evidence="6">tRNA modification; 5-methoxycarbonylmethyl-2-thiouridine-tRNA biosynthesis.</text>
</comment>
<comment type="subcellular location">
    <subcellularLocation>
        <location evidence="6">Cytoplasm</location>
    </subcellularLocation>
</comment>
<dbReference type="RefSeq" id="XP_017768772.1">
    <property type="nucleotide sequence ID" value="XM_017913283.1"/>
</dbReference>
<gene>
    <name evidence="10" type="primary">LOC108556937</name>
</gene>
<dbReference type="Pfam" id="PF01171">
    <property type="entry name" value="ATP_bind_3"/>
    <property type="match status" value="1"/>
</dbReference>
<dbReference type="PANTHER" id="PTHR11807">
    <property type="entry name" value="ATPASES OF THE PP SUPERFAMILY-RELATED"/>
    <property type="match status" value="1"/>
</dbReference>
<keyword evidence="1 6" id="KW-0963">Cytoplasm</keyword>
<keyword evidence="2 6" id="KW-0820">tRNA-binding</keyword>
<protein>
    <recommendedName>
        <fullName evidence="6">Cytoplasmic tRNA 2-thiolation protein 1</fullName>
        <ecNumber evidence="6">2.7.7.-</ecNumber>
    </recommendedName>
    <alternativeName>
        <fullName evidence="6">Cytoplasmic tRNA adenylyltransferase 1</fullName>
    </alternativeName>
</protein>
<dbReference type="NCBIfam" id="TIGR00269">
    <property type="entry name" value="TIGR00269 family protein"/>
    <property type="match status" value="1"/>
</dbReference>
<dbReference type="Pfam" id="PF16503">
    <property type="entry name" value="zn-ribbon_14"/>
    <property type="match status" value="1"/>
</dbReference>
<reference evidence="10" key="1">
    <citation type="submission" date="2025-08" db="UniProtKB">
        <authorList>
            <consortium name="RefSeq"/>
        </authorList>
    </citation>
    <scope>IDENTIFICATION</scope>
    <source>
        <tissue evidence="10">Whole Larva</tissue>
    </source>
</reference>
<proteinExistence type="inferred from homology"/>
<keyword evidence="9" id="KW-1185">Reference proteome</keyword>
<dbReference type="Gene3D" id="3.40.50.620">
    <property type="entry name" value="HUPs"/>
    <property type="match status" value="1"/>
</dbReference>
<dbReference type="GeneID" id="108556937"/>
<dbReference type="InterPro" id="IPR032442">
    <property type="entry name" value="CTU1_C"/>
</dbReference>
<dbReference type="InterPro" id="IPR014729">
    <property type="entry name" value="Rossmann-like_a/b/a_fold"/>
</dbReference>
<comment type="similarity">
    <text evidence="6">Belongs to the TtcA family. CTU1/NCS6/ATPBD3 subfamily.</text>
</comment>
<accession>A0ABM1M2H2</accession>
<dbReference type="InterPro" id="IPR020554">
    <property type="entry name" value="UPF0021_CS"/>
</dbReference>
<dbReference type="InterPro" id="IPR035107">
    <property type="entry name" value="tRNA_thiolation_TtcA_Ctu1"/>
</dbReference>
<keyword evidence="5 6" id="KW-0694">RNA-binding</keyword>
<dbReference type="Proteomes" id="UP000695000">
    <property type="component" value="Unplaced"/>
</dbReference>
<dbReference type="PROSITE" id="PS01263">
    <property type="entry name" value="UPF0021"/>
    <property type="match status" value="1"/>
</dbReference>
<dbReference type="CDD" id="cd01713">
    <property type="entry name" value="CTU1-like"/>
    <property type="match status" value="1"/>
</dbReference>
<name>A0ABM1M2H2_NICVS</name>
<keyword evidence="4 6" id="KW-0819">tRNA processing</keyword>
<dbReference type="InterPro" id="IPR056369">
    <property type="entry name" value="CTU1-like_ATP-bd"/>
</dbReference>
<evidence type="ECO:0000256" key="6">
    <source>
        <dbReference type="HAMAP-Rule" id="MF_03053"/>
    </source>
</evidence>
<evidence type="ECO:0000259" key="8">
    <source>
        <dbReference type="Pfam" id="PF16503"/>
    </source>
</evidence>
<evidence type="ECO:0000256" key="1">
    <source>
        <dbReference type="ARBA" id="ARBA00022490"/>
    </source>
</evidence>
<dbReference type="PIRSF" id="PIRSF004976">
    <property type="entry name" value="ATPase_YdaO"/>
    <property type="match status" value="1"/>
</dbReference>
<dbReference type="SUPFAM" id="SSF52402">
    <property type="entry name" value="Adenine nucleotide alpha hydrolases-like"/>
    <property type="match status" value="1"/>
</dbReference>
<dbReference type="EC" id="2.7.7.-" evidence="6"/>
<dbReference type="InterPro" id="IPR011063">
    <property type="entry name" value="TilS/TtcA_N"/>
</dbReference>
<evidence type="ECO:0000259" key="7">
    <source>
        <dbReference type="Pfam" id="PF01171"/>
    </source>
</evidence>
<comment type="function">
    <text evidence="6">Plays a central role in 2-thiolation of mcm(5)S(2)U at tRNA wobble positions of tRNA(Lys), tRNA(Glu) and tRNA(Gln). Directly binds tRNAs and probably acts by catalyzing adenylation of tRNAs, an intermediate required for 2-thiolation. It is unclear whether it acts as a sulfurtransferase that transfers sulfur from thiocarboxylated URM1 onto the uridine of tRNAs at wobble position.</text>
</comment>
<evidence type="ECO:0000313" key="10">
    <source>
        <dbReference type="RefSeq" id="XP_017768772.1"/>
    </source>
</evidence>
<evidence type="ECO:0000313" key="9">
    <source>
        <dbReference type="Proteomes" id="UP000695000"/>
    </source>
</evidence>
<organism evidence="9 10">
    <name type="scientific">Nicrophorus vespilloides</name>
    <name type="common">Boreal carrion beetle</name>
    <dbReference type="NCBI Taxonomy" id="110193"/>
    <lineage>
        <taxon>Eukaryota</taxon>
        <taxon>Metazoa</taxon>
        <taxon>Ecdysozoa</taxon>
        <taxon>Arthropoda</taxon>
        <taxon>Hexapoda</taxon>
        <taxon>Insecta</taxon>
        <taxon>Pterygota</taxon>
        <taxon>Neoptera</taxon>
        <taxon>Endopterygota</taxon>
        <taxon>Coleoptera</taxon>
        <taxon>Polyphaga</taxon>
        <taxon>Staphyliniformia</taxon>
        <taxon>Silphidae</taxon>
        <taxon>Nicrophorinae</taxon>
        <taxon>Nicrophorus</taxon>
    </lineage>
</organism>
<feature type="domain" description="Cytoplasmic tRNA 2-thiolation protein 1 C-terminal" evidence="8">
    <location>
        <begin position="280"/>
        <end position="309"/>
    </location>
</feature>
<evidence type="ECO:0000256" key="3">
    <source>
        <dbReference type="ARBA" id="ARBA00022679"/>
    </source>
</evidence>
<keyword evidence="3 6" id="KW-0808">Transferase</keyword>
<evidence type="ECO:0000256" key="2">
    <source>
        <dbReference type="ARBA" id="ARBA00022555"/>
    </source>
</evidence>
<feature type="domain" description="tRNA(Ile)-lysidine/2-thiocytidine synthase N-terminal" evidence="7">
    <location>
        <begin position="52"/>
        <end position="228"/>
    </location>
</feature>